<keyword evidence="2 8" id="KW-0255">Endonuclease</keyword>
<accession>A0A194XC09</accession>
<feature type="region of interest" description="Disordered" evidence="9">
    <location>
        <begin position="323"/>
        <end position="342"/>
    </location>
</feature>
<protein>
    <recommendedName>
        <fullName evidence="10">GIY-YIG domain-containing protein</fullName>
    </recommendedName>
</protein>
<evidence type="ECO:0000256" key="1">
    <source>
        <dbReference type="ARBA" id="ARBA00022722"/>
    </source>
</evidence>
<name>A0A194XC09_MOLSC</name>
<evidence type="ECO:0000313" key="11">
    <source>
        <dbReference type="EMBL" id="KUJ17708.1"/>
    </source>
</evidence>
<sequence length="419" mass="47414">MALNKPIPALYCCYLLRSTVSRSTTYVGSTPNPVRRLRQHNGHAKGGAVRTSRPSLRPWEMTCIVTGFPSHIAALQFDFSSSNLSRWAWQNPHITTHIPAESRIQHATQKKRSGHPKRPRHTINSLLSNLHLLLRVPTFARWPLELRFFSEDVHKAWLKWCKTAPEPIRETIKIIQDFSVSKIEVSDTDGSPRAKRRKVGHGIQGLEIGYANEKMHVEKAKNIVDFEHEGSCAICREHLEHDEGVYALCPAPGCQSATHLTCLGQHFLKYEKDSLVPIKGNCPSCNTELRWIDVVKELSLRMRGQKEVDKLLKKKRLRRDKATASQAVIESSESEEETDEELERQEIEAQLRELSDLDPGETVEGGDRWHEVDDSDSDTRSVDSNISLASKHATTQANKATSLKPIIEDSDWDDAAELD</sequence>
<dbReference type="HAMAP" id="MF_03100">
    <property type="entry name" value="Endonuc_su_Slx1"/>
    <property type="match status" value="1"/>
</dbReference>
<dbReference type="GO" id="GO:0033557">
    <property type="term" value="C:Slx1-Slx4 complex"/>
    <property type="evidence" value="ECO:0007669"/>
    <property type="project" value="UniProtKB-UniRule"/>
</dbReference>
<dbReference type="GO" id="GO:0017108">
    <property type="term" value="F:5'-flap endonuclease activity"/>
    <property type="evidence" value="ECO:0007669"/>
    <property type="project" value="InterPro"/>
</dbReference>
<dbReference type="PROSITE" id="PS50164">
    <property type="entry name" value="GIY_YIG"/>
    <property type="match status" value="1"/>
</dbReference>
<dbReference type="InterPro" id="IPR000305">
    <property type="entry name" value="GIY-YIG_endonuc"/>
</dbReference>
<dbReference type="AlphaFoldDB" id="A0A194XC09"/>
<dbReference type="InParanoid" id="A0A194XC09"/>
<dbReference type="InterPro" id="IPR013083">
    <property type="entry name" value="Znf_RING/FYVE/PHD"/>
</dbReference>
<comment type="function">
    <text evidence="8">Catalytic subunit of the SLX1-SLX4 structure-specific endonuclease that resolves DNA secondary structures generated during DNA repair and recombination. Has endonuclease activity towards branched DNA substrates, introducing single-strand cuts in duplex DNA close to junctions with ss-DNA.</text>
</comment>
<evidence type="ECO:0000256" key="5">
    <source>
        <dbReference type="ARBA" id="ARBA00023172"/>
    </source>
</evidence>
<dbReference type="InterPro" id="IPR027520">
    <property type="entry name" value="Slx1"/>
</dbReference>
<evidence type="ECO:0000256" key="7">
    <source>
        <dbReference type="ARBA" id="ARBA00023242"/>
    </source>
</evidence>
<gene>
    <name evidence="11" type="ORF">LY89DRAFT_584753</name>
</gene>
<keyword evidence="4 8" id="KW-0378">Hydrolase</keyword>
<evidence type="ECO:0000256" key="6">
    <source>
        <dbReference type="ARBA" id="ARBA00023204"/>
    </source>
</evidence>
<evidence type="ECO:0000256" key="3">
    <source>
        <dbReference type="ARBA" id="ARBA00022763"/>
    </source>
</evidence>
<dbReference type="GeneID" id="28819012"/>
<dbReference type="Pfam" id="PF01541">
    <property type="entry name" value="GIY-YIG"/>
    <property type="match status" value="1"/>
</dbReference>
<dbReference type="RefSeq" id="XP_018072063.1">
    <property type="nucleotide sequence ID" value="XM_018209286.1"/>
</dbReference>
<keyword evidence="6 8" id="KW-0234">DNA repair</keyword>
<comment type="subunit">
    <text evidence="8">Forms a heterodimer with SLX4.</text>
</comment>
<dbReference type="FunCoup" id="A0A194XC09">
    <property type="interactions" value="426"/>
</dbReference>
<comment type="subcellular location">
    <subcellularLocation>
        <location evidence="8">Nucleus</location>
    </subcellularLocation>
</comment>
<comment type="cofactor">
    <cofactor evidence="8">
        <name>a divalent metal cation</name>
        <dbReference type="ChEBI" id="CHEBI:60240"/>
    </cofactor>
</comment>
<dbReference type="GO" id="GO:0000724">
    <property type="term" value="P:double-strand break repair via homologous recombination"/>
    <property type="evidence" value="ECO:0007669"/>
    <property type="project" value="TreeGrafter"/>
</dbReference>
<dbReference type="STRING" id="149040.A0A194XC09"/>
<evidence type="ECO:0000256" key="4">
    <source>
        <dbReference type="ARBA" id="ARBA00022801"/>
    </source>
</evidence>
<organism evidence="11 12">
    <name type="scientific">Mollisia scopiformis</name>
    <name type="common">Conifer needle endophyte fungus</name>
    <name type="synonym">Phialocephala scopiformis</name>
    <dbReference type="NCBI Taxonomy" id="149040"/>
    <lineage>
        <taxon>Eukaryota</taxon>
        <taxon>Fungi</taxon>
        <taxon>Dikarya</taxon>
        <taxon>Ascomycota</taxon>
        <taxon>Pezizomycotina</taxon>
        <taxon>Leotiomycetes</taxon>
        <taxon>Helotiales</taxon>
        <taxon>Mollisiaceae</taxon>
        <taxon>Mollisia</taxon>
    </lineage>
</organism>
<evidence type="ECO:0000259" key="10">
    <source>
        <dbReference type="PROSITE" id="PS50164"/>
    </source>
</evidence>
<dbReference type="CDD" id="cd10455">
    <property type="entry name" value="GIY-YIG_SLX1"/>
    <property type="match status" value="1"/>
</dbReference>
<dbReference type="PANTHER" id="PTHR20208">
    <property type="entry name" value="STRUCTURE-SPECIFIC ENDONUCLEASE SUBUNIT SLX1"/>
    <property type="match status" value="1"/>
</dbReference>
<reference evidence="11 12" key="1">
    <citation type="submission" date="2015-10" db="EMBL/GenBank/DDBJ databases">
        <title>Full genome of DAOMC 229536 Phialocephala scopiformis, a fungal endophyte of spruce producing the potent anti-insectan compound rugulosin.</title>
        <authorList>
            <consortium name="DOE Joint Genome Institute"/>
            <person name="Walker A.K."/>
            <person name="Frasz S.L."/>
            <person name="Seifert K.A."/>
            <person name="Miller J.D."/>
            <person name="Mondo S.J."/>
            <person name="Labutti K."/>
            <person name="Lipzen A."/>
            <person name="Dockter R."/>
            <person name="Kennedy M."/>
            <person name="Grigoriev I.V."/>
            <person name="Spatafora J.W."/>
        </authorList>
    </citation>
    <scope>NUCLEOTIDE SEQUENCE [LARGE SCALE GENOMIC DNA]</scope>
    <source>
        <strain evidence="11 12">CBS 120377</strain>
    </source>
</reference>
<dbReference type="GO" id="GO:0008821">
    <property type="term" value="F:crossover junction DNA endonuclease activity"/>
    <property type="evidence" value="ECO:0007669"/>
    <property type="project" value="TreeGrafter"/>
</dbReference>
<keyword evidence="7 8" id="KW-0539">Nucleus</keyword>
<comment type="similarity">
    <text evidence="8">Belongs to the SLX1 family.</text>
</comment>
<dbReference type="Gene3D" id="3.40.1440.10">
    <property type="entry name" value="GIY-YIG endonuclease"/>
    <property type="match status" value="1"/>
</dbReference>
<keyword evidence="1 8" id="KW-0540">Nuclease</keyword>
<keyword evidence="3 8" id="KW-0227">DNA damage</keyword>
<evidence type="ECO:0000256" key="8">
    <source>
        <dbReference type="HAMAP-Rule" id="MF_03100"/>
    </source>
</evidence>
<evidence type="ECO:0000256" key="2">
    <source>
        <dbReference type="ARBA" id="ARBA00022759"/>
    </source>
</evidence>
<evidence type="ECO:0000256" key="9">
    <source>
        <dbReference type="SAM" id="MobiDB-lite"/>
    </source>
</evidence>
<comment type="caution">
    <text evidence="8">Lacks conserved residue(s) required for the propagation of feature annotation.</text>
</comment>
<dbReference type="Pfam" id="PF21202">
    <property type="entry name" value="SLX1_C"/>
    <property type="match status" value="1"/>
</dbReference>
<dbReference type="KEGG" id="psco:LY89DRAFT_584753"/>
<keyword evidence="12" id="KW-1185">Reference proteome</keyword>
<dbReference type="InterPro" id="IPR048749">
    <property type="entry name" value="SLX1_C"/>
</dbReference>
<evidence type="ECO:0000313" key="12">
    <source>
        <dbReference type="Proteomes" id="UP000070700"/>
    </source>
</evidence>
<proteinExistence type="inferred from homology"/>
<dbReference type="EMBL" id="KQ947414">
    <property type="protein sequence ID" value="KUJ17708.1"/>
    <property type="molecule type" value="Genomic_DNA"/>
</dbReference>
<dbReference type="Proteomes" id="UP000070700">
    <property type="component" value="Unassembled WGS sequence"/>
</dbReference>
<feature type="compositionally biased region" description="Basic and acidic residues" evidence="9">
    <location>
        <begin position="365"/>
        <end position="381"/>
    </location>
</feature>
<dbReference type="InterPro" id="IPR050381">
    <property type="entry name" value="SLX1_endonuclease"/>
</dbReference>
<feature type="region of interest" description="Disordered" evidence="9">
    <location>
        <begin position="351"/>
        <end position="419"/>
    </location>
</feature>
<feature type="compositionally biased region" description="Acidic residues" evidence="9">
    <location>
        <begin position="332"/>
        <end position="342"/>
    </location>
</feature>
<dbReference type="OrthoDB" id="24645at2759"/>
<keyword evidence="5 8" id="KW-0233">DNA recombination</keyword>
<dbReference type="InterPro" id="IPR035901">
    <property type="entry name" value="GIY-YIG_endonuc_sf"/>
</dbReference>
<dbReference type="PANTHER" id="PTHR20208:SF10">
    <property type="entry name" value="STRUCTURE-SPECIFIC ENDONUCLEASE SUBUNIT SLX1"/>
    <property type="match status" value="1"/>
</dbReference>
<feature type="domain" description="GIY-YIG" evidence="10">
    <location>
        <begin position="9"/>
        <end position="99"/>
    </location>
</feature>
<feature type="compositionally biased region" description="Polar residues" evidence="9">
    <location>
        <begin position="385"/>
        <end position="401"/>
    </location>
</feature>
<feature type="compositionally biased region" description="Acidic residues" evidence="9">
    <location>
        <begin position="408"/>
        <end position="419"/>
    </location>
</feature>
<dbReference type="Gene3D" id="3.30.40.10">
    <property type="entry name" value="Zinc/RING finger domain, C3HC4 (zinc finger)"/>
    <property type="match status" value="1"/>
</dbReference>